<proteinExistence type="predicted"/>
<accession>A0A8I2Z956</accession>
<evidence type="ECO:0000313" key="2">
    <source>
        <dbReference type="EMBL" id="KAG7119280.1"/>
    </source>
</evidence>
<name>A0A8I2Z956_VERLO</name>
<dbReference type="EMBL" id="JAEMWZ010000405">
    <property type="protein sequence ID" value="KAG7119280.1"/>
    <property type="molecule type" value="Genomic_DNA"/>
</dbReference>
<comment type="caution">
    <text evidence="2">The sequence shown here is derived from an EMBL/GenBank/DDBJ whole genome shotgun (WGS) entry which is preliminary data.</text>
</comment>
<feature type="compositionally biased region" description="Basic and acidic residues" evidence="1">
    <location>
        <begin position="40"/>
        <end position="55"/>
    </location>
</feature>
<feature type="region of interest" description="Disordered" evidence="1">
    <location>
        <begin position="1"/>
        <end position="28"/>
    </location>
</feature>
<reference evidence="2" key="1">
    <citation type="journal article" date="2021" name="Mol. Plant Pathol.">
        <title>A 20-kb lineage-specific genomic region tames virulence in pathogenic amphidiploid Verticillium longisporum.</title>
        <authorList>
            <person name="Harting R."/>
            <person name="Starke J."/>
            <person name="Kusch H."/>
            <person name="Poggeler S."/>
            <person name="Maurus I."/>
            <person name="Schluter R."/>
            <person name="Landesfeind M."/>
            <person name="Bulla I."/>
            <person name="Nowrousian M."/>
            <person name="de Jonge R."/>
            <person name="Stahlhut G."/>
            <person name="Hoff K.J."/>
            <person name="Asshauer K.P."/>
            <person name="Thurmer A."/>
            <person name="Stanke M."/>
            <person name="Daniel R."/>
            <person name="Morgenstern B."/>
            <person name="Thomma B.P.H.J."/>
            <person name="Kronstad J.W."/>
            <person name="Braus-Stromeyer S.A."/>
            <person name="Braus G.H."/>
        </authorList>
    </citation>
    <scope>NUCLEOTIDE SEQUENCE</scope>
    <source>
        <strain evidence="2">Vl32</strain>
    </source>
</reference>
<sequence length="76" mass="7964">MDKIKQAASSLGGSGHKEVNTQGGAGKQDYVDKAFDAGVKKSGHSMDRNTQEKVTDAGGGMFEKQTGKNVPHNVSN</sequence>
<gene>
    <name evidence="2" type="ORF">HYQ45_015158</name>
</gene>
<protein>
    <submittedName>
        <fullName evidence="2">Uncharacterized protein</fullName>
    </submittedName>
</protein>
<dbReference type="OrthoDB" id="3050608at2759"/>
<dbReference type="AlphaFoldDB" id="A0A8I2Z956"/>
<dbReference type="Proteomes" id="UP000689129">
    <property type="component" value="Unassembled WGS sequence"/>
</dbReference>
<evidence type="ECO:0000313" key="3">
    <source>
        <dbReference type="Proteomes" id="UP000689129"/>
    </source>
</evidence>
<feature type="region of interest" description="Disordered" evidence="1">
    <location>
        <begin position="40"/>
        <end position="76"/>
    </location>
</feature>
<evidence type="ECO:0000256" key="1">
    <source>
        <dbReference type="SAM" id="MobiDB-lite"/>
    </source>
</evidence>
<organism evidence="2 3">
    <name type="scientific">Verticillium longisporum</name>
    <name type="common">Verticillium dahliae var. longisporum</name>
    <dbReference type="NCBI Taxonomy" id="100787"/>
    <lineage>
        <taxon>Eukaryota</taxon>
        <taxon>Fungi</taxon>
        <taxon>Dikarya</taxon>
        <taxon>Ascomycota</taxon>
        <taxon>Pezizomycotina</taxon>
        <taxon>Sordariomycetes</taxon>
        <taxon>Hypocreomycetidae</taxon>
        <taxon>Glomerellales</taxon>
        <taxon>Plectosphaerellaceae</taxon>
        <taxon>Verticillium</taxon>
    </lineage>
</organism>